<dbReference type="STRING" id="178035.A0A154PCI6"/>
<dbReference type="Gene3D" id="3.30.70.660">
    <property type="entry name" value="Pseudouridine synthase I, catalytic domain, C-terminal subdomain"/>
    <property type="match status" value="1"/>
</dbReference>
<evidence type="ECO:0000256" key="6">
    <source>
        <dbReference type="RuleBase" id="RU003792"/>
    </source>
</evidence>
<keyword evidence="9" id="KW-1185">Reference proteome</keyword>
<evidence type="ECO:0000313" key="9">
    <source>
        <dbReference type="Proteomes" id="UP000076502"/>
    </source>
</evidence>
<feature type="active site" description="Nucleophile" evidence="4">
    <location>
        <position position="63"/>
    </location>
</feature>
<dbReference type="PANTHER" id="PTHR11142">
    <property type="entry name" value="PSEUDOURIDYLATE SYNTHASE"/>
    <property type="match status" value="1"/>
</dbReference>
<gene>
    <name evidence="8" type="ORF">WN55_00772</name>
</gene>
<dbReference type="InterPro" id="IPR020094">
    <property type="entry name" value="TruA/RsuA/RluB/E/F_N"/>
</dbReference>
<evidence type="ECO:0000256" key="3">
    <source>
        <dbReference type="ARBA" id="ARBA00023235"/>
    </source>
</evidence>
<organism evidence="8 9">
    <name type="scientific">Dufourea novaeangliae</name>
    <name type="common">Sweat bee</name>
    <dbReference type="NCBI Taxonomy" id="178035"/>
    <lineage>
        <taxon>Eukaryota</taxon>
        <taxon>Metazoa</taxon>
        <taxon>Ecdysozoa</taxon>
        <taxon>Arthropoda</taxon>
        <taxon>Hexapoda</taxon>
        <taxon>Insecta</taxon>
        <taxon>Pterygota</taxon>
        <taxon>Neoptera</taxon>
        <taxon>Endopterygota</taxon>
        <taxon>Hymenoptera</taxon>
        <taxon>Apocrita</taxon>
        <taxon>Aculeata</taxon>
        <taxon>Apoidea</taxon>
        <taxon>Anthophila</taxon>
        <taxon>Halictidae</taxon>
        <taxon>Rophitinae</taxon>
        <taxon>Dufourea</taxon>
    </lineage>
</organism>
<dbReference type="Proteomes" id="UP000076502">
    <property type="component" value="Unassembled WGS sequence"/>
</dbReference>
<dbReference type="InterPro" id="IPR001406">
    <property type="entry name" value="PsdUridine_synth_TruA"/>
</dbReference>
<dbReference type="PIRSF" id="PIRSF001430">
    <property type="entry name" value="tRNA_psdUrid_synth"/>
    <property type="match status" value="1"/>
</dbReference>
<keyword evidence="3 6" id="KW-0413">Isomerase</keyword>
<protein>
    <recommendedName>
        <fullName evidence="6">tRNA pseudouridine synthase</fullName>
        <ecNumber evidence="6">5.4.99.12</ecNumber>
    </recommendedName>
</protein>
<dbReference type="HAMAP" id="MF_00171">
    <property type="entry name" value="TruA"/>
    <property type="match status" value="1"/>
</dbReference>
<evidence type="ECO:0000313" key="8">
    <source>
        <dbReference type="EMBL" id="KZC09639.1"/>
    </source>
</evidence>
<feature type="binding site" evidence="5">
    <location>
        <position position="128"/>
    </location>
    <ligand>
        <name>substrate</name>
    </ligand>
</feature>
<accession>A0A154PCI6</accession>
<feature type="domain" description="Pseudouridine synthase I TruA alpha/beta" evidence="7">
    <location>
        <begin position="169"/>
        <end position="286"/>
    </location>
</feature>
<dbReference type="AlphaFoldDB" id="A0A154PCI6"/>
<evidence type="ECO:0000259" key="7">
    <source>
        <dbReference type="Pfam" id="PF01416"/>
    </source>
</evidence>
<dbReference type="InterPro" id="IPR020095">
    <property type="entry name" value="PsdUridine_synth_TruA_C"/>
</dbReference>
<evidence type="ECO:0000256" key="2">
    <source>
        <dbReference type="ARBA" id="ARBA00022694"/>
    </source>
</evidence>
<dbReference type="Gene3D" id="3.30.70.580">
    <property type="entry name" value="Pseudouridine synthase I, catalytic domain, N-terminal subdomain"/>
    <property type="match status" value="1"/>
</dbReference>
<dbReference type="SUPFAM" id="SSF55120">
    <property type="entry name" value="Pseudouridine synthase"/>
    <property type="match status" value="1"/>
</dbReference>
<feature type="non-terminal residue" evidence="8">
    <location>
        <position position="303"/>
    </location>
</feature>
<dbReference type="GO" id="GO:0003723">
    <property type="term" value="F:RNA binding"/>
    <property type="evidence" value="ECO:0007669"/>
    <property type="project" value="InterPro"/>
</dbReference>
<keyword evidence="2 6" id="KW-0819">tRNA processing</keyword>
<dbReference type="PANTHER" id="PTHR11142:SF0">
    <property type="entry name" value="TRNA PSEUDOURIDINE SYNTHASE-LIKE 1"/>
    <property type="match status" value="1"/>
</dbReference>
<dbReference type="InterPro" id="IPR020097">
    <property type="entry name" value="PsdUridine_synth_TruA_a/b_dom"/>
</dbReference>
<dbReference type="EC" id="5.4.99.12" evidence="6"/>
<dbReference type="OrthoDB" id="271910at2759"/>
<comment type="similarity">
    <text evidence="1 6">Belongs to the tRNA pseudouridine synthase TruA family.</text>
</comment>
<dbReference type="GO" id="GO:0160147">
    <property type="term" value="F:tRNA pseudouridine(38-40) synthase activity"/>
    <property type="evidence" value="ECO:0007669"/>
    <property type="project" value="UniProtKB-EC"/>
</dbReference>
<dbReference type="EMBL" id="KQ434874">
    <property type="protein sequence ID" value="KZC09639.1"/>
    <property type="molecule type" value="Genomic_DNA"/>
</dbReference>
<reference evidence="8 9" key="1">
    <citation type="submission" date="2015-07" db="EMBL/GenBank/DDBJ databases">
        <title>The genome of Dufourea novaeangliae.</title>
        <authorList>
            <person name="Pan H."/>
            <person name="Kapheim K."/>
        </authorList>
    </citation>
    <scope>NUCLEOTIDE SEQUENCE [LARGE SCALE GENOMIC DNA]</scope>
    <source>
        <strain evidence="8">0120121106</strain>
        <tissue evidence="8">Whole body</tissue>
    </source>
</reference>
<name>A0A154PCI6_DUFNO</name>
<comment type="catalytic activity">
    <reaction evidence="6">
        <text>uridine(38/39/40) in tRNA = pseudouridine(38/39/40) in tRNA</text>
        <dbReference type="Rhea" id="RHEA:22376"/>
        <dbReference type="Rhea" id="RHEA-COMP:10085"/>
        <dbReference type="Rhea" id="RHEA-COMP:10087"/>
        <dbReference type="ChEBI" id="CHEBI:65314"/>
        <dbReference type="ChEBI" id="CHEBI:65315"/>
        <dbReference type="EC" id="5.4.99.12"/>
    </reaction>
</comment>
<dbReference type="GO" id="GO:0031119">
    <property type="term" value="P:tRNA pseudouridine synthesis"/>
    <property type="evidence" value="ECO:0007669"/>
    <property type="project" value="TreeGrafter"/>
</dbReference>
<dbReference type="InterPro" id="IPR020103">
    <property type="entry name" value="PsdUridine_synth_cat_dom_sf"/>
</dbReference>
<evidence type="ECO:0000256" key="1">
    <source>
        <dbReference type="ARBA" id="ARBA00009375"/>
    </source>
</evidence>
<proteinExistence type="inferred from homology"/>
<sequence>MQKYFMKFSYIGTQYRGLQRNGIKSDYIIRDVDTIQGAIENAFTTLIPKCTNLPMISVSSRTDAGVHALCNAADIRLSNAYNCLYNPSEVLRQINGYLMKCHHDIRLLDFIPVTDEFSARRVARSRTYIYRFMTPKQLDEHRIPIIEKVHTYHLRSETFDIERLQRGTQLFMGIKNFTSFSGKSHAPYPINYVRKLNKLTIEKGQPFMPLDPLSQNYEFWNITCSSKSFLYNQVRRIVTALLNLSIGNLTEKEITCMLQVPGHHNWNPHLHVVPPWGLYLANIEYSQEDIDNYSIKYKLQSPN</sequence>
<evidence type="ECO:0000256" key="5">
    <source>
        <dbReference type="PIRSR" id="PIRSR001430-2"/>
    </source>
</evidence>
<evidence type="ECO:0000256" key="4">
    <source>
        <dbReference type="PIRSR" id="PIRSR001430-1"/>
    </source>
</evidence>
<dbReference type="Pfam" id="PF01416">
    <property type="entry name" value="PseudoU_synth_1"/>
    <property type="match status" value="1"/>
</dbReference>